<dbReference type="KEGG" id="osn:115227070"/>
<sequence length="141" mass="16342">MEKTNNRSESTFKNALKKLRRHLNIENHADLCNRERPPKDIKAVVVATLEDHAPSLSTVQKWAAEFRRGTDSLKKDPRSERTSTSTTEENIDRVHHTVKSDRQLTINQKANVISISFERIEKILHNELSMTMVFAPWLPRL</sequence>
<reference evidence="3" key="1">
    <citation type="submission" date="2025-08" db="UniProtKB">
        <authorList>
            <consortium name="RefSeq"/>
        </authorList>
    </citation>
    <scope>IDENTIFICATION</scope>
</reference>
<evidence type="ECO:0000313" key="3">
    <source>
        <dbReference type="RefSeq" id="XP_029653860.1"/>
    </source>
</evidence>
<protein>
    <submittedName>
        <fullName evidence="3">Uncharacterized protein LOC115227070</fullName>
    </submittedName>
</protein>
<dbReference type="Proteomes" id="UP000515154">
    <property type="component" value="Unplaced"/>
</dbReference>
<feature type="compositionally biased region" description="Basic and acidic residues" evidence="1">
    <location>
        <begin position="68"/>
        <end position="81"/>
    </location>
</feature>
<dbReference type="RefSeq" id="XP_029653860.1">
    <property type="nucleotide sequence ID" value="XM_029798000.1"/>
</dbReference>
<dbReference type="PANTHER" id="PTHR46060:SF1">
    <property type="entry name" value="MARINER MOS1 TRANSPOSASE-LIKE PROTEIN"/>
    <property type="match status" value="1"/>
</dbReference>
<name>A0A6P7TVB9_9MOLL</name>
<gene>
    <name evidence="3" type="primary">LOC115227070</name>
</gene>
<accession>A0A6P7TVB9</accession>
<proteinExistence type="predicted"/>
<feature type="region of interest" description="Disordered" evidence="1">
    <location>
        <begin position="68"/>
        <end position="89"/>
    </location>
</feature>
<dbReference type="InterPro" id="IPR052709">
    <property type="entry name" value="Transposase-MT_Hybrid"/>
</dbReference>
<evidence type="ECO:0000313" key="2">
    <source>
        <dbReference type="Proteomes" id="UP000515154"/>
    </source>
</evidence>
<dbReference type="AlphaFoldDB" id="A0A6P7TVB9"/>
<dbReference type="PANTHER" id="PTHR46060">
    <property type="entry name" value="MARINER MOS1 TRANSPOSASE-LIKE PROTEIN"/>
    <property type="match status" value="1"/>
</dbReference>
<evidence type="ECO:0000256" key="1">
    <source>
        <dbReference type="SAM" id="MobiDB-lite"/>
    </source>
</evidence>
<organism evidence="2 3">
    <name type="scientific">Octopus sinensis</name>
    <name type="common">East Asian common octopus</name>
    <dbReference type="NCBI Taxonomy" id="2607531"/>
    <lineage>
        <taxon>Eukaryota</taxon>
        <taxon>Metazoa</taxon>
        <taxon>Spiralia</taxon>
        <taxon>Lophotrochozoa</taxon>
        <taxon>Mollusca</taxon>
        <taxon>Cephalopoda</taxon>
        <taxon>Coleoidea</taxon>
        <taxon>Octopodiformes</taxon>
        <taxon>Octopoda</taxon>
        <taxon>Incirrata</taxon>
        <taxon>Octopodidae</taxon>
        <taxon>Octopus</taxon>
    </lineage>
</organism>
<keyword evidence="2" id="KW-1185">Reference proteome</keyword>